<dbReference type="SUPFAM" id="SSF49464">
    <property type="entry name" value="Carboxypeptidase regulatory domain-like"/>
    <property type="match status" value="1"/>
</dbReference>
<keyword evidence="7 8" id="KW-0998">Cell outer membrane</keyword>
<evidence type="ECO:0000256" key="2">
    <source>
        <dbReference type="ARBA" id="ARBA00022448"/>
    </source>
</evidence>
<dbReference type="InterPro" id="IPR012910">
    <property type="entry name" value="Plug_dom"/>
</dbReference>
<dbReference type="Proteomes" id="UP000305398">
    <property type="component" value="Chromosome"/>
</dbReference>
<dbReference type="NCBIfam" id="TIGR04056">
    <property type="entry name" value="OMP_RagA_SusC"/>
    <property type="match status" value="1"/>
</dbReference>
<dbReference type="InterPro" id="IPR000531">
    <property type="entry name" value="Beta-barrel_TonB"/>
</dbReference>
<dbReference type="Gene3D" id="2.170.130.10">
    <property type="entry name" value="TonB-dependent receptor, plug domain"/>
    <property type="match status" value="1"/>
</dbReference>
<dbReference type="Pfam" id="PF00593">
    <property type="entry name" value="TonB_dep_Rec_b-barrel"/>
    <property type="match status" value="1"/>
</dbReference>
<evidence type="ECO:0000259" key="11">
    <source>
        <dbReference type="Pfam" id="PF00593"/>
    </source>
</evidence>
<keyword evidence="3 8" id="KW-1134">Transmembrane beta strand</keyword>
<dbReference type="NCBIfam" id="TIGR04057">
    <property type="entry name" value="SusC_RagA_signa"/>
    <property type="match status" value="1"/>
</dbReference>
<dbReference type="AlphaFoldDB" id="A0A5B8A5C4"/>
<evidence type="ECO:0000256" key="5">
    <source>
        <dbReference type="ARBA" id="ARBA00023077"/>
    </source>
</evidence>
<feature type="compositionally biased region" description="Polar residues" evidence="10">
    <location>
        <begin position="950"/>
        <end position="964"/>
    </location>
</feature>
<keyword evidence="2 8" id="KW-0813">Transport</keyword>
<name>A0A5B8A5C4_9BACT</name>
<dbReference type="SUPFAM" id="SSF56935">
    <property type="entry name" value="Porins"/>
    <property type="match status" value="1"/>
</dbReference>
<evidence type="ECO:0000256" key="1">
    <source>
        <dbReference type="ARBA" id="ARBA00004571"/>
    </source>
</evidence>
<dbReference type="InterPro" id="IPR023996">
    <property type="entry name" value="TonB-dep_OMP_SusC/RagA"/>
</dbReference>
<proteinExistence type="inferred from homology"/>
<dbReference type="Gene3D" id="2.60.40.1120">
    <property type="entry name" value="Carboxypeptidase-like, regulatory domain"/>
    <property type="match status" value="1"/>
</dbReference>
<dbReference type="FunFam" id="2.170.130.10:FF:000008">
    <property type="entry name" value="SusC/RagA family TonB-linked outer membrane protein"/>
    <property type="match status" value="1"/>
</dbReference>
<keyword evidence="14" id="KW-1185">Reference proteome</keyword>
<organism evidence="13 14">
    <name type="scientific">Hymenobacter jejuensis</name>
    <dbReference type="NCBI Taxonomy" id="2502781"/>
    <lineage>
        <taxon>Bacteria</taxon>
        <taxon>Pseudomonadati</taxon>
        <taxon>Bacteroidota</taxon>
        <taxon>Cytophagia</taxon>
        <taxon>Cytophagales</taxon>
        <taxon>Hymenobacteraceae</taxon>
        <taxon>Hymenobacter</taxon>
    </lineage>
</organism>
<keyword evidence="4 8" id="KW-0812">Transmembrane</keyword>
<evidence type="ECO:0000259" key="12">
    <source>
        <dbReference type="Pfam" id="PF07715"/>
    </source>
</evidence>
<dbReference type="InterPro" id="IPR023997">
    <property type="entry name" value="TonB-dep_OMP_SusC/RagA_CS"/>
</dbReference>
<reference evidence="13 14" key="1">
    <citation type="submission" date="2019-06" db="EMBL/GenBank/DDBJ databases">
        <authorList>
            <person name="Srinivasan S."/>
        </authorList>
    </citation>
    <scope>NUCLEOTIDE SEQUENCE [LARGE SCALE GENOMIC DNA]</scope>
    <source>
        <strain evidence="13 14">17J68-5</strain>
    </source>
</reference>
<evidence type="ECO:0000313" key="14">
    <source>
        <dbReference type="Proteomes" id="UP000305398"/>
    </source>
</evidence>
<evidence type="ECO:0000256" key="3">
    <source>
        <dbReference type="ARBA" id="ARBA00022452"/>
    </source>
</evidence>
<keyword evidence="5 9" id="KW-0798">TonB box</keyword>
<dbReference type="InterPro" id="IPR036942">
    <property type="entry name" value="Beta-barrel_TonB_sf"/>
</dbReference>
<dbReference type="PROSITE" id="PS52016">
    <property type="entry name" value="TONB_DEPENDENT_REC_3"/>
    <property type="match status" value="1"/>
</dbReference>
<evidence type="ECO:0000256" key="4">
    <source>
        <dbReference type="ARBA" id="ARBA00022692"/>
    </source>
</evidence>
<evidence type="ECO:0000313" key="13">
    <source>
        <dbReference type="EMBL" id="QDA62419.1"/>
    </source>
</evidence>
<feature type="domain" description="TonB-dependent receptor-like beta-barrel" evidence="11">
    <location>
        <begin position="420"/>
        <end position="827"/>
    </location>
</feature>
<evidence type="ECO:0000256" key="9">
    <source>
        <dbReference type="RuleBase" id="RU003357"/>
    </source>
</evidence>
<dbReference type="GO" id="GO:0009279">
    <property type="term" value="C:cell outer membrane"/>
    <property type="evidence" value="ECO:0007669"/>
    <property type="project" value="UniProtKB-SubCell"/>
</dbReference>
<feature type="region of interest" description="Disordered" evidence="10">
    <location>
        <begin position="950"/>
        <end position="971"/>
    </location>
</feature>
<dbReference type="EMBL" id="CP040896">
    <property type="protein sequence ID" value="QDA62419.1"/>
    <property type="molecule type" value="Genomic_DNA"/>
</dbReference>
<dbReference type="InterPro" id="IPR008969">
    <property type="entry name" value="CarboxyPept-like_regulatory"/>
</dbReference>
<dbReference type="InterPro" id="IPR039426">
    <property type="entry name" value="TonB-dep_rcpt-like"/>
</dbReference>
<protein>
    <submittedName>
        <fullName evidence="13">SusC/RagA family TonB-linked outer membrane protein</fullName>
    </submittedName>
</protein>
<dbReference type="InterPro" id="IPR037066">
    <property type="entry name" value="Plug_dom_sf"/>
</dbReference>
<dbReference type="Pfam" id="PF13715">
    <property type="entry name" value="CarbopepD_reg_2"/>
    <property type="match status" value="1"/>
</dbReference>
<sequence>MLAILIPLLSMAQANRPISGKVVDAQGNGLPGVTIIVPGTTVGTSSGGDGSFQLQVPESATTLAFSFVGYSSQQVNITGKSTVEVALKEDAQALKEVVVVGYGTARKQDLTGSVSVVGKEDFNKGTYTSPDQLLQGRTSGVQITNNSGQPGGAAAVRIRGISAVTGTGQPLYVVDGVPLDGRTARPGLATAGLGNGADSNPLNFLNPNDIESVTVLKDASATAIYGSRAAYGVVLINTKRGKAGAPQLDFTVSGGVSTLLRRLKVLDASQYRRALTYYDASPSNDLGGDVDALDAILRTGSVQNYNVALSGGNEMGRYRVSLGYLDQKGIVRKTDFKKYSTAVATNFTFLESKKLGIDINLNASQFREQLAPISNNAGFQGSLIGQALQWNPTNPLRLNDTLNILRGSTTVNPLAQSELYDDNSRVTTVLGSVSPYYKFADWLEYRLLYSVNYGTGVRRTSIDSRLNLQDYAGSGFVAVGQNELLTQQVTNTLNFNKKITADLNLNAVLGYEYTKFSNSIVNLNALGPKGGFGKNGLDPTNYLQITNPSARNLYSFTDPNTALQSYFGRAILNYKERYLLTATLRADGSSKFGANNRYGYFPSFSAAWDVSQESFFQVAPISQFKVRVGYGRTGNQEFPAGSSQGQLSFLFNGNGASGQLTNPNPDLKWQSDEQYNAGIDLALFNNRLTLTGDYFRKVTTDLLFPTTAGFPAAPGAVVTWRNLSGQVLNKGVELGLTSTILDQPDGFGLSINGNATFIKNRVSDLLGPIFTGDLNGQGLSGVQVQAITNGYPINAFFVQQFEGIDPTTGQASYADQGRTRYVGNPNPRALLGGGVTARYKKLALVANVTGVSGVDVYNNTFNSVVNVSQIRTGKNIALANFEAPVKEALSNPVAPSSRFIEDASYLKLSNLTLSYSVGDLSKVFKGTNVYITGQNLFVITNYNGFDPEVNTNKGSSTGPSNSATGAPPSSSVPSVGIDYIGYPPARTFTIGLSVSL</sequence>
<evidence type="ECO:0000256" key="7">
    <source>
        <dbReference type="ARBA" id="ARBA00023237"/>
    </source>
</evidence>
<evidence type="ECO:0000256" key="10">
    <source>
        <dbReference type="SAM" id="MobiDB-lite"/>
    </source>
</evidence>
<evidence type="ECO:0000256" key="8">
    <source>
        <dbReference type="PROSITE-ProRule" id="PRU01360"/>
    </source>
</evidence>
<feature type="domain" description="TonB-dependent receptor plug" evidence="12">
    <location>
        <begin position="107"/>
        <end position="233"/>
    </location>
</feature>
<comment type="similarity">
    <text evidence="8 9">Belongs to the TonB-dependent receptor family.</text>
</comment>
<dbReference type="OrthoDB" id="9768177at2"/>
<gene>
    <name evidence="13" type="ORF">FHG12_01215</name>
</gene>
<comment type="subcellular location">
    <subcellularLocation>
        <location evidence="1 8">Cell outer membrane</location>
        <topology evidence="1 8">Multi-pass membrane protein</topology>
    </subcellularLocation>
</comment>
<keyword evidence="6 8" id="KW-0472">Membrane</keyword>
<accession>A0A5B8A5C4</accession>
<dbReference type="Gene3D" id="2.40.170.20">
    <property type="entry name" value="TonB-dependent receptor, beta-barrel domain"/>
    <property type="match status" value="1"/>
</dbReference>
<dbReference type="KEGG" id="hyj:FHG12_01215"/>
<evidence type="ECO:0000256" key="6">
    <source>
        <dbReference type="ARBA" id="ARBA00023136"/>
    </source>
</evidence>
<dbReference type="Pfam" id="PF07715">
    <property type="entry name" value="Plug"/>
    <property type="match status" value="1"/>
</dbReference>